<evidence type="ECO:0000259" key="7">
    <source>
        <dbReference type="PROSITE" id="PS51085"/>
    </source>
</evidence>
<dbReference type="EMBL" id="CP051217">
    <property type="protein sequence ID" value="QJB68769.1"/>
    <property type="molecule type" value="Genomic_DNA"/>
</dbReference>
<dbReference type="InterPro" id="IPR001041">
    <property type="entry name" value="2Fe-2S_ferredoxin-type"/>
</dbReference>
<dbReference type="InterPro" id="IPR012675">
    <property type="entry name" value="Beta-grasp_dom_sf"/>
</dbReference>
<dbReference type="CDD" id="cd00207">
    <property type="entry name" value="fer2"/>
    <property type="match status" value="1"/>
</dbReference>
<accession>A0A6H2DJB0</accession>
<dbReference type="GO" id="GO:0009055">
    <property type="term" value="F:electron transfer activity"/>
    <property type="evidence" value="ECO:0007669"/>
    <property type="project" value="TreeGrafter"/>
</dbReference>
<dbReference type="GO" id="GO:0051537">
    <property type="term" value="F:2 iron, 2 sulfur cluster binding"/>
    <property type="evidence" value="ECO:0007669"/>
    <property type="project" value="UniProtKB-KW"/>
</dbReference>
<protein>
    <submittedName>
        <fullName evidence="8">2Fe-2S iron-sulfur cluster binding domain-containing protein</fullName>
    </submittedName>
</protein>
<dbReference type="PROSITE" id="PS51085">
    <property type="entry name" value="2FE2S_FER_2"/>
    <property type="match status" value="1"/>
</dbReference>
<keyword evidence="3" id="KW-0479">Metal-binding</keyword>
<reference evidence="8 9" key="1">
    <citation type="submission" date="2020-04" db="EMBL/GenBank/DDBJ databases">
        <title>Genome sequence for Sphingorhabdus sp. strain M1.</title>
        <authorList>
            <person name="Park S.-J."/>
        </authorList>
    </citation>
    <scope>NUCLEOTIDE SEQUENCE [LARGE SCALE GENOMIC DNA]</scope>
    <source>
        <strain evidence="8 9">JK6</strain>
    </source>
</reference>
<evidence type="ECO:0000256" key="3">
    <source>
        <dbReference type="ARBA" id="ARBA00022723"/>
    </source>
</evidence>
<gene>
    <name evidence="8" type="ORF">HF685_05315</name>
</gene>
<comment type="similarity">
    <text evidence="1">Belongs to the adrenodoxin/putidaredoxin family.</text>
</comment>
<evidence type="ECO:0000256" key="1">
    <source>
        <dbReference type="ARBA" id="ARBA00010914"/>
    </source>
</evidence>
<dbReference type="KEGG" id="phao:HF685_05315"/>
<dbReference type="SUPFAM" id="SSF54292">
    <property type="entry name" value="2Fe-2S ferredoxin-like"/>
    <property type="match status" value="1"/>
</dbReference>
<name>A0A6H2DJB0_9SPHN</name>
<dbReference type="GO" id="GO:0140647">
    <property type="term" value="P:P450-containing electron transport chain"/>
    <property type="evidence" value="ECO:0007669"/>
    <property type="project" value="InterPro"/>
</dbReference>
<dbReference type="InterPro" id="IPR036010">
    <property type="entry name" value="2Fe-2S_ferredoxin-like_sf"/>
</dbReference>
<evidence type="ECO:0000256" key="5">
    <source>
        <dbReference type="ARBA" id="ARBA00023014"/>
    </source>
</evidence>
<feature type="domain" description="2Fe-2S ferredoxin-type" evidence="7">
    <location>
        <begin position="2"/>
        <end position="106"/>
    </location>
</feature>
<evidence type="ECO:0000256" key="4">
    <source>
        <dbReference type="ARBA" id="ARBA00023004"/>
    </source>
</evidence>
<dbReference type="PANTHER" id="PTHR23426">
    <property type="entry name" value="FERREDOXIN/ADRENODOXIN"/>
    <property type="match status" value="1"/>
</dbReference>
<dbReference type="Proteomes" id="UP000501600">
    <property type="component" value="Chromosome"/>
</dbReference>
<keyword evidence="5" id="KW-0411">Iron-sulfur</keyword>
<evidence type="ECO:0000256" key="6">
    <source>
        <dbReference type="ARBA" id="ARBA00034078"/>
    </source>
</evidence>
<keyword evidence="2" id="KW-0001">2Fe-2S</keyword>
<dbReference type="AlphaFoldDB" id="A0A6H2DJB0"/>
<sequence>MPTILVFDQDGTEHKLSAQTGDALMEPLRDAGLVQATCGGAASCGTCHVYLRDGWRANTGEYTEDEGYMLEGLEELVEVNDKSRLACQINLTDSLDGITLDIAPQI</sequence>
<evidence type="ECO:0000256" key="2">
    <source>
        <dbReference type="ARBA" id="ARBA00022714"/>
    </source>
</evidence>
<dbReference type="InterPro" id="IPR001055">
    <property type="entry name" value="Adrenodoxin-like"/>
</dbReference>
<dbReference type="Pfam" id="PF00111">
    <property type="entry name" value="Fer2"/>
    <property type="match status" value="1"/>
</dbReference>
<dbReference type="Gene3D" id="3.10.20.30">
    <property type="match status" value="1"/>
</dbReference>
<dbReference type="GO" id="GO:0046872">
    <property type="term" value="F:metal ion binding"/>
    <property type="evidence" value="ECO:0007669"/>
    <property type="project" value="UniProtKB-KW"/>
</dbReference>
<evidence type="ECO:0000313" key="9">
    <source>
        <dbReference type="Proteomes" id="UP000501600"/>
    </source>
</evidence>
<organism evidence="8 9">
    <name type="scientific">Parasphingorhabdus halotolerans</name>
    <dbReference type="NCBI Taxonomy" id="2725558"/>
    <lineage>
        <taxon>Bacteria</taxon>
        <taxon>Pseudomonadati</taxon>
        <taxon>Pseudomonadota</taxon>
        <taxon>Alphaproteobacteria</taxon>
        <taxon>Sphingomonadales</taxon>
        <taxon>Sphingomonadaceae</taxon>
        <taxon>Parasphingorhabdus</taxon>
    </lineage>
</organism>
<comment type="cofactor">
    <cofactor evidence="6">
        <name>[2Fe-2S] cluster</name>
        <dbReference type="ChEBI" id="CHEBI:190135"/>
    </cofactor>
</comment>
<keyword evidence="9" id="KW-1185">Reference proteome</keyword>
<dbReference type="PANTHER" id="PTHR23426:SF65">
    <property type="entry name" value="FERREDOXIN-2, MITOCHONDRIAL"/>
    <property type="match status" value="1"/>
</dbReference>
<proteinExistence type="inferred from homology"/>
<evidence type="ECO:0000313" key="8">
    <source>
        <dbReference type="EMBL" id="QJB68769.1"/>
    </source>
</evidence>
<keyword evidence="4" id="KW-0408">Iron</keyword>
<dbReference type="RefSeq" id="WP_168818611.1">
    <property type="nucleotide sequence ID" value="NZ_CP051217.1"/>
</dbReference>